<dbReference type="Proteomes" id="UP000218934">
    <property type="component" value="Unassembled WGS sequence"/>
</dbReference>
<comment type="caution">
    <text evidence="1">The sequence shown here is derived from an EMBL/GenBank/DDBJ whole genome shotgun (WGS) entry which is preliminary data.</text>
</comment>
<evidence type="ECO:0008006" key="3">
    <source>
        <dbReference type="Google" id="ProtNLM"/>
    </source>
</evidence>
<dbReference type="AlphaFoldDB" id="A0A2A4FUP0"/>
<proteinExistence type="predicted"/>
<sequence>MPTQYDVGSAPCLVVGRDRAGHWLVREIHGLLGGIFVSREAALHFARQEGSALPGATIRLSRGHVAAFETGILEKAA</sequence>
<keyword evidence="2" id="KW-1185">Reference proteome</keyword>
<reference evidence="1 2" key="1">
    <citation type="submission" date="2017-09" db="EMBL/GenBank/DDBJ databases">
        <title>The Catabolism of 3,6-Dichlorosalicylic acid is Initiated by the Cytochrome P450 Monooxygenase DsmABC in Rhizorhabdus dicambivorans Ndbn-20.</title>
        <authorList>
            <person name="Na L."/>
        </authorList>
    </citation>
    <scope>NUCLEOTIDE SEQUENCE [LARGE SCALE GENOMIC DNA]</scope>
    <source>
        <strain evidence="1 2">Ndbn-20m</strain>
    </source>
</reference>
<evidence type="ECO:0000313" key="2">
    <source>
        <dbReference type="Proteomes" id="UP000218934"/>
    </source>
</evidence>
<dbReference type="OrthoDB" id="8454620at2"/>
<dbReference type="RefSeq" id="WP_066965146.1">
    <property type="nucleotide sequence ID" value="NZ_CP023449.1"/>
</dbReference>
<gene>
    <name evidence="1" type="ORF">COO09_16590</name>
</gene>
<accession>A0A2A4FUP0</accession>
<dbReference type="EMBL" id="NWUF01000018">
    <property type="protein sequence ID" value="PCE41121.1"/>
    <property type="molecule type" value="Genomic_DNA"/>
</dbReference>
<dbReference type="KEGG" id="rdi:CMV14_16470"/>
<protein>
    <recommendedName>
        <fullName evidence="3">DUF2188 domain-containing protein</fullName>
    </recommendedName>
</protein>
<evidence type="ECO:0000313" key="1">
    <source>
        <dbReference type="EMBL" id="PCE41121.1"/>
    </source>
</evidence>
<name>A0A2A4FUP0_9SPHN</name>
<organism evidence="1 2">
    <name type="scientific">Rhizorhabdus dicambivorans</name>
    <dbReference type="NCBI Taxonomy" id="1850238"/>
    <lineage>
        <taxon>Bacteria</taxon>
        <taxon>Pseudomonadati</taxon>
        <taxon>Pseudomonadota</taxon>
        <taxon>Alphaproteobacteria</taxon>
        <taxon>Sphingomonadales</taxon>
        <taxon>Sphingomonadaceae</taxon>
        <taxon>Rhizorhabdus</taxon>
    </lineage>
</organism>